<name>A0AAN6BKP4_ASPLE</name>
<dbReference type="Pfam" id="PF00172">
    <property type="entry name" value="Zn_clus"/>
    <property type="match status" value="1"/>
</dbReference>
<dbReference type="GO" id="GO:0022857">
    <property type="term" value="F:transmembrane transporter activity"/>
    <property type="evidence" value="ECO:0007669"/>
    <property type="project" value="InterPro"/>
</dbReference>
<evidence type="ECO:0000256" key="9">
    <source>
        <dbReference type="ARBA" id="ARBA00023163"/>
    </source>
</evidence>
<evidence type="ECO:0000256" key="6">
    <source>
        <dbReference type="ARBA" id="ARBA00023015"/>
    </source>
</evidence>
<sequence length="1088" mass="121300">MASNIMSDTNRDDTKASTANESIHENGDNLKNYGSAPGVVEDVVRVVDHKAERALCRRFDLRLLPVLAVMYLFNALDKGNLGNAETDGMSKDLNFKSNEYNLLLSIFFIPYVIFAPPGAMLGKRYSPARVLPILMFCFGSFTLLSASTKNFGGIFALRWFLGMCEAPFFPLVIYYLTTFYRRGELARRLAIFYAASNIANAFSGLIAFGVFQIQGSSIPNWRYLFIIEGGATVLFSIFAFWYLPRSVAEAKFLSEDEKALAFHRIQVDSSAVVNDKFRFRDALVIFKHPTTYAFLCIEICLGVPIQGVALFLPQIVQRLGYSTVKTNLYTVAPNVTGAVMLLLLAFSSDAARLRSPFIVLGFLLTFTGFIIYASIDDVQAQIRLAYFATFMMTWGTSAPSVLLSTWYNNNVADEGRRVLLTSIGVPLANLMGLVSSNVFRARDKPKYMPALVTVAAFGATGACLAALLGCYMWFDNKRRDRRDGEDKNSSSAMTLTLSVLVLLVPKTADSGIIRHEPPYQPWLKIDAWDNERRKDPLGEVLLRAHSLAERIIRKVKCGEERPNCIRCSSTGRKCEYNSPAPSRHASTLEASMVPGPDRPLSLVPSSVWWERRAFAHYFQRAASFIAGGLDIDFWGGVVTQACRREPAVWDAVNAISALFENSEPCFDPVWLRRNDNSGQTLRPNHRDALRWYSRSLATMRKQIHQGSVDINIALISCVLFICIETLQGRVEEALRLYQQGVSLIFELRAGVARLGSRPDSALFEDTIFPIFLRLGTIALSISGVPVSGLLEEMRGLIGNTFPSLRSARLAMVALAAEGMIFQRTVEGYLASNGHGGPIPPAFKNKQEDIQNRLAEWHRAYTNLVDSSDPSQLPSSVTSLLLSFHAAASIVTAVCTEQLETAYDAYMPQFRLIVEQSAVHLEASAGSDGRQPPFTFEMGAGLSLFLTAIKCRDPWLRRRALELLRKAPPVQALWKCPPGAILAEAFMKLEESGYESTMYDDLTRPRTDPEGQNAGSEKSTLPTALIPEESRIHGYCVFRPRDDPGPLGDLDISKWNRSPDQIYLKFSRNRVDEKTRTWQMVHDIVPIDY</sequence>
<evidence type="ECO:0000256" key="3">
    <source>
        <dbReference type="ARBA" id="ARBA00022448"/>
    </source>
</evidence>
<feature type="compositionally biased region" description="Polar residues" evidence="11">
    <location>
        <begin position="1012"/>
        <end position="1021"/>
    </location>
</feature>
<dbReference type="InterPro" id="IPR036259">
    <property type="entry name" value="MFS_trans_sf"/>
</dbReference>
<dbReference type="Proteomes" id="UP000649114">
    <property type="component" value="Unassembled WGS sequence"/>
</dbReference>
<feature type="transmembrane region" description="Helical" evidence="12">
    <location>
        <begin position="708"/>
        <end position="726"/>
    </location>
</feature>
<comment type="subcellular location">
    <subcellularLocation>
        <location evidence="1">Membrane</location>
        <topology evidence="1">Multi-pass membrane protein</topology>
    </subcellularLocation>
</comment>
<feature type="region of interest" description="Disordered" evidence="11">
    <location>
        <begin position="998"/>
        <end position="1021"/>
    </location>
</feature>
<feature type="domain" description="Major facilitator superfamily (MFS) profile" evidence="13">
    <location>
        <begin position="63"/>
        <end position="478"/>
    </location>
</feature>
<evidence type="ECO:0000256" key="4">
    <source>
        <dbReference type="ARBA" id="ARBA00022692"/>
    </source>
</evidence>
<feature type="transmembrane region" description="Helical" evidence="12">
    <location>
        <begin position="387"/>
        <end position="406"/>
    </location>
</feature>
<feature type="transmembrane region" description="Helical" evidence="12">
    <location>
        <begin position="451"/>
        <end position="474"/>
    </location>
</feature>
<evidence type="ECO:0000313" key="15">
    <source>
        <dbReference type="Proteomes" id="UP000649114"/>
    </source>
</evidence>
<feature type="transmembrane region" description="Helical" evidence="12">
    <location>
        <begin position="223"/>
        <end position="243"/>
    </location>
</feature>
<feature type="transmembrane region" description="Helical" evidence="12">
    <location>
        <begin position="357"/>
        <end position="375"/>
    </location>
</feature>
<accession>A0AAN6BKP4</accession>
<dbReference type="SUPFAM" id="SSF57701">
    <property type="entry name" value="Zn2/Cys6 DNA-binding domain"/>
    <property type="match status" value="1"/>
</dbReference>
<dbReference type="AlphaFoldDB" id="A0AAN6BKP4"/>
<keyword evidence="8 12" id="KW-0472">Membrane</keyword>
<evidence type="ECO:0000256" key="12">
    <source>
        <dbReference type="SAM" id="Phobius"/>
    </source>
</evidence>
<protein>
    <recommendedName>
        <fullName evidence="13">Major facilitator superfamily (MFS) profile domain-containing protein</fullName>
    </recommendedName>
</protein>
<dbReference type="InterPro" id="IPR011701">
    <property type="entry name" value="MFS"/>
</dbReference>
<keyword evidence="3" id="KW-0813">Transport</keyword>
<feature type="region of interest" description="Disordered" evidence="11">
    <location>
        <begin position="1"/>
        <end position="30"/>
    </location>
</feature>
<dbReference type="GO" id="GO:0016020">
    <property type="term" value="C:membrane"/>
    <property type="evidence" value="ECO:0007669"/>
    <property type="project" value="UniProtKB-SubCell"/>
</dbReference>
<feature type="transmembrane region" description="Helical" evidence="12">
    <location>
        <begin position="328"/>
        <end position="345"/>
    </location>
</feature>
<dbReference type="Pfam" id="PF07690">
    <property type="entry name" value="MFS_1"/>
    <property type="match status" value="1"/>
</dbReference>
<keyword evidence="5 12" id="KW-1133">Transmembrane helix</keyword>
<evidence type="ECO:0000256" key="5">
    <source>
        <dbReference type="ARBA" id="ARBA00022989"/>
    </source>
</evidence>
<evidence type="ECO:0000259" key="13">
    <source>
        <dbReference type="PROSITE" id="PS50850"/>
    </source>
</evidence>
<keyword evidence="6" id="KW-0805">Transcription regulation</keyword>
<feature type="transmembrane region" description="Helical" evidence="12">
    <location>
        <begin position="100"/>
        <end position="121"/>
    </location>
</feature>
<dbReference type="GO" id="GO:0000981">
    <property type="term" value="F:DNA-binding transcription factor activity, RNA polymerase II-specific"/>
    <property type="evidence" value="ECO:0007669"/>
    <property type="project" value="InterPro"/>
</dbReference>
<reference evidence="14" key="2">
    <citation type="submission" date="2020-04" db="EMBL/GenBank/DDBJ databases">
        <authorList>
            <person name="Santos R.A.C."/>
            <person name="Steenwyk J.L."/>
            <person name="Rivero-Menendez O."/>
            <person name="Mead M.E."/>
            <person name="Silva L.P."/>
            <person name="Bastos R.W."/>
            <person name="Alastruey-Izquierdo A."/>
            <person name="Goldman G.H."/>
            <person name="Rokas A."/>
        </authorList>
    </citation>
    <scope>NUCLEOTIDE SEQUENCE</scope>
    <source>
        <strain evidence="14">CNM-CM8927</strain>
    </source>
</reference>
<keyword evidence="7" id="KW-0238">DNA-binding</keyword>
<gene>
    <name evidence="14" type="ORF">CNMCM8927_002452</name>
</gene>
<feature type="transmembrane region" description="Helical" evidence="12">
    <location>
        <begin position="292"/>
        <end position="316"/>
    </location>
</feature>
<evidence type="ECO:0000256" key="1">
    <source>
        <dbReference type="ARBA" id="ARBA00004141"/>
    </source>
</evidence>
<feature type="transmembrane region" description="Helical" evidence="12">
    <location>
        <begin position="159"/>
        <end position="177"/>
    </location>
</feature>
<evidence type="ECO:0000256" key="10">
    <source>
        <dbReference type="ARBA" id="ARBA00023242"/>
    </source>
</evidence>
<proteinExistence type="inferred from homology"/>
<feature type="transmembrane region" description="Helical" evidence="12">
    <location>
        <begin position="189"/>
        <end position="211"/>
    </location>
</feature>
<dbReference type="Gene3D" id="4.10.240.10">
    <property type="entry name" value="Zn(2)-C6 fungal-type DNA-binding domain"/>
    <property type="match status" value="1"/>
</dbReference>
<dbReference type="PANTHER" id="PTHR43791">
    <property type="entry name" value="PERMEASE-RELATED"/>
    <property type="match status" value="1"/>
</dbReference>
<evidence type="ECO:0000256" key="7">
    <source>
        <dbReference type="ARBA" id="ARBA00023125"/>
    </source>
</evidence>
<evidence type="ECO:0000256" key="2">
    <source>
        <dbReference type="ARBA" id="ARBA00008335"/>
    </source>
</evidence>
<feature type="transmembrane region" description="Helical" evidence="12">
    <location>
        <begin position="418"/>
        <end position="439"/>
    </location>
</feature>
<dbReference type="CDD" id="cd00067">
    <property type="entry name" value="GAL4"/>
    <property type="match status" value="1"/>
</dbReference>
<comment type="caution">
    <text evidence="14">The sequence shown here is derived from an EMBL/GenBank/DDBJ whole genome shotgun (WGS) entry which is preliminary data.</text>
</comment>
<keyword evidence="9" id="KW-0804">Transcription</keyword>
<keyword evidence="10" id="KW-0539">Nucleus</keyword>
<dbReference type="InterPro" id="IPR020846">
    <property type="entry name" value="MFS_dom"/>
</dbReference>
<dbReference type="EMBL" id="JAAAPU010000170">
    <property type="protein sequence ID" value="KAF4200846.1"/>
    <property type="molecule type" value="Genomic_DNA"/>
</dbReference>
<dbReference type="FunFam" id="1.20.1250.20:FF:000188">
    <property type="entry name" value="MFS general substrate transporter"/>
    <property type="match status" value="1"/>
</dbReference>
<reference evidence="14" key="1">
    <citation type="journal article" date="2020" name="bioRxiv">
        <title>Genomic and phenotypic heterogeneity of clinical isolates of the human pathogens Aspergillus fumigatus, Aspergillus lentulus and Aspergillus fumigatiaffinis.</title>
        <authorList>
            <person name="dos Santos R.A.C."/>
            <person name="Steenwyk J.L."/>
            <person name="Rivero-Menendez O."/>
            <person name="Mead M.E."/>
            <person name="Silva L.P."/>
            <person name="Bastos R.W."/>
            <person name="Alastruey-Izquierdo A."/>
            <person name="Goldman G.H."/>
            <person name="Rokas A."/>
        </authorList>
    </citation>
    <scope>NUCLEOTIDE SEQUENCE</scope>
    <source>
        <strain evidence="14">CNM-CM8927</strain>
    </source>
</reference>
<dbReference type="FunFam" id="1.20.1250.20:FF:000013">
    <property type="entry name" value="MFS general substrate transporter"/>
    <property type="match status" value="1"/>
</dbReference>
<dbReference type="InterPro" id="IPR036864">
    <property type="entry name" value="Zn2-C6_fun-type_DNA-bd_sf"/>
</dbReference>
<evidence type="ECO:0000256" key="8">
    <source>
        <dbReference type="ARBA" id="ARBA00023136"/>
    </source>
</evidence>
<comment type="similarity">
    <text evidence="2">Belongs to the major facilitator superfamily.</text>
</comment>
<dbReference type="GO" id="GO:0003677">
    <property type="term" value="F:DNA binding"/>
    <property type="evidence" value="ECO:0007669"/>
    <property type="project" value="UniProtKB-KW"/>
</dbReference>
<dbReference type="GO" id="GO:0008270">
    <property type="term" value="F:zinc ion binding"/>
    <property type="evidence" value="ECO:0007669"/>
    <property type="project" value="InterPro"/>
</dbReference>
<dbReference type="Gene3D" id="1.20.1250.20">
    <property type="entry name" value="MFS general substrate transporter like domains"/>
    <property type="match status" value="2"/>
</dbReference>
<keyword evidence="4 12" id="KW-0812">Transmembrane</keyword>
<dbReference type="PANTHER" id="PTHR43791:SF50">
    <property type="entry name" value="TRANSPORTER, PUTATIVE (AFU_ORTHOLOGUE AFUA_2G00840)-RELATED"/>
    <property type="match status" value="1"/>
</dbReference>
<dbReference type="PROSITE" id="PS50850">
    <property type="entry name" value="MFS"/>
    <property type="match status" value="1"/>
</dbReference>
<dbReference type="SUPFAM" id="SSF103473">
    <property type="entry name" value="MFS general substrate transporter"/>
    <property type="match status" value="1"/>
</dbReference>
<evidence type="ECO:0000313" key="14">
    <source>
        <dbReference type="EMBL" id="KAF4200846.1"/>
    </source>
</evidence>
<organism evidence="14 15">
    <name type="scientific">Aspergillus lentulus</name>
    <dbReference type="NCBI Taxonomy" id="293939"/>
    <lineage>
        <taxon>Eukaryota</taxon>
        <taxon>Fungi</taxon>
        <taxon>Dikarya</taxon>
        <taxon>Ascomycota</taxon>
        <taxon>Pezizomycotina</taxon>
        <taxon>Eurotiomycetes</taxon>
        <taxon>Eurotiomycetidae</taxon>
        <taxon>Eurotiales</taxon>
        <taxon>Aspergillaceae</taxon>
        <taxon>Aspergillus</taxon>
        <taxon>Aspergillus subgen. Fumigati</taxon>
    </lineage>
</organism>
<evidence type="ECO:0000256" key="11">
    <source>
        <dbReference type="SAM" id="MobiDB-lite"/>
    </source>
</evidence>
<dbReference type="InterPro" id="IPR001138">
    <property type="entry name" value="Zn2Cys6_DnaBD"/>
</dbReference>